<keyword evidence="2" id="KW-1185">Reference proteome</keyword>
<dbReference type="AlphaFoldDB" id="A0A2N7TU85"/>
<sequence>MKMIMQSPNRIQYRMPLESGIIVLCNVTLVDIDEKRGFFDLYVAHESPSLFDGNGNSIVTDARRMLLATSRFEFTEFRNDYEDPLLAGWWWVTIRDLAELGVLSDPEAWKIRIMDHVDESIFHMTTLFSPKASVM</sequence>
<dbReference type="EMBL" id="PNRE01000009">
    <property type="protein sequence ID" value="PMR71745.1"/>
    <property type="molecule type" value="Genomic_DNA"/>
</dbReference>
<protein>
    <submittedName>
        <fullName evidence="1">Uncharacterized protein</fullName>
    </submittedName>
</protein>
<evidence type="ECO:0000313" key="2">
    <source>
        <dbReference type="Proteomes" id="UP000235346"/>
    </source>
</evidence>
<proteinExistence type="predicted"/>
<dbReference type="RefSeq" id="WP_102626163.1">
    <property type="nucleotide sequence ID" value="NZ_PDOH01000028.1"/>
</dbReference>
<gene>
    <name evidence="1" type="ORF">C1H66_01540</name>
</gene>
<dbReference type="Proteomes" id="UP000235346">
    <property type="component" value="Unassembled WGS sequence"/>
</dbReference>
<name>A0A2N7TU85_9GAMM</name>
<accession>A0A2N7TU85</accession>
<reference evidence="1 2" key="1">
    <citation type="submission" date="2018-01" db="EMBL/GenBank/DDBJ databases">
        <title>Halomonas endophytica sp. nov., isolated from storage liquid in the stems of Populus euphratica.</title>
        <authorList>
            <person name="Chen C."/>
        </authorList>
    </citation>
    <scope>NUCLEOTIDE SEQUENCE [LARGE SCALE GENOMIC DNA]</scope>
    <source>
        <strain evidence="1 2">DSM 26881</strain>
    </source>
</reference>
<comment type="caution">
    <text evidence="1">The sequence shown here is derived from an EMBL/GenBank/DDBJ whole genome shotgun (WGS) entry which is preliminary data.</text>
</comment>
<organism evidence="1 2">
    <name type="scientific">Halomonas heilongjiangensis</name>
    <dbReference type="NCBI Taxonomy" id="1387883"/>
    <lineage>
        <taxon>Bacteria</taxon>
        <taxon>Pseudomonadati</taxon>
        <taxon>Pseudomonadota</taxon>
        <taxon>Gammaproteobacteria</taxon>
        <taxon>Oceanospirillales</taxon>
        <taxon>Halomonadaceae</taxon>
        <taxon>Halomonas</taxon>
    </lineage>
</organism>
<evidence type="ECO:0000313" key="1">
    <source>
        <dbReference type="EMBL" id="PMR71745.1"/>
    </source>
</evidence>